<dbReference type="SUPFAM" id="SSF53743">
    <property type="entry name" value="FucI/AraA N-terminal and middle domains"/>
    <property type="match status" value="1"/>
</dbReference>
<evidence type="ECO:0000256" key="1">
    <source>
        <dbReference type="ARBA" id="ARBA00023235"/>
    </source>
</evidence>
<sequence>MLKEESKEVLLVASGDLRLSANLDCWATQEAMEQALTAAIAKQGWTVKRAHAYDPEKKHGFIDSQKMGMEVFRNINPEQPIIVAESVWQYSHHVLAGLTTHKGPVLTLANWSGMWPGLVGMLNLNGSLTKAGVKYSTLWSVNFDDQFFEEGLSEWLATGNIRHDQSHVKDFDLVKIPVQDELTGRSFAKRLRERKSIMGVFDEGCMGMYNAIVPDDLLHATGIFKERLSQSALYAAMLKVSDADAEAVLNWMLGKGMSFNWGTHPKNELTREQTLEQCKMYIASVRIADTFGCETIGIQYQQGLKDLTVASDLTEGLLNNTDRPPVYSESGEELFAGQALPHFNEVDECAGIDGYVTYKLWKELGLDGDNTLHDLRWGEHFSGEGVDDFVWVFLISGAAPASHFIDGYKGAESLRQPPMFFPFGGGTLKGVSKPGPIVWSRVFVMDNKLHCDLGVGECVYLPEEETQRRFNETNPQWPIMHAVLDGVSRDQMMARHKANHIQVVYTPDKESAYKACRIKAAALAELGIEVHFCGDVKLG</sequence>
<accession>A0A2U2PE87</accession>
<comment type="caution">
    <text evidence="3">The sequence shown here is derived from an EMBL/GenBank/DDBJ whole genome shotgun (WGS) entry which is preliminary data.</text>
</comment>
<organism evidence="3 4">
    <name type="scientific">Pararcticibacter amylolyticus</name>
    <dbReference type="NCBI Taxonomy" id="2173175"/>
    <lineage>
        <taxon>Bacteria</taxon>
        <taxon>Pseudomonadati</taxon>
        <taxon>Bacteroidota</taxon>
        <taxon>Sphingobacteriia</taxon>
        <taxon>Sphingobacteriales</taxon>
        <taxon>Sphingobacteriaceae</taxon>
        <taxon>Pararcticibacter</taxon>
    </lineage>
</organism>
<proteinExistence type="predicted"/>
<dbReference type="GO" id="GO:0008736">
    <property type="term" value="F:L-fucose isomerase activity"/>
    <property type="evidence" value="ECO:0007669"/>
    <property type="project" value="InterPro"/>
</dbReference>
<dbReference type="PANTHER" id="PTHR37840">
    <property type="entry name" value="L-FUCOSE ISOMERASE"/>
    <property type="match status" value="1"/>
</dbReference>
<gene>
    <name evidence="3" type="ORF">DDR33_14910</name>
</gene>
<evidence type="ECO:0000256" key="2">
    <source>
        <dbReference type="ARBA" id="ARBA00023277"/>
    </source>
</evidence>
<name>A0A2U2PE87_9SPHI</name>
<reference evidence="3 4" key="1">
    <citation type="submission" date="2018-04" db="EMBL/GenBank/DDBJ databases">
        <title>Pedobacter chongqingensis sp. nov., isolated from a rottenly hemp rope.</title>
        <authorList>
            <person name="Cai Y."/>
        </authorList>
    </citation>
    <scope>NUCLEOTIDE SEQUENCE [LARGE SCALE GENOMIC DNA]</scope>
    <source>
        <strain evidence="3 4">FJ4-8</strain>
    </source>
</reference>
<dbReference type="AlphaFoldDB" id="A0A2U2PE87"/>
<dbReference type="InterPro" id="IPR009015">
    <property type="entry name" value="Fucose_isomerase_N/cen_sf"/>
</dbReference>
<dbReference type="GO" id="GO:0005737">
    <property type="term" value="C:cytoplasm"/>
    <property type="evidence" value="ECO:0007669"/>
    <property type="project" value="InterPro"/>
</dbReference>
<dbReference type="GO" id="GO:0008790">
    <property type="term" value="F:arabinose isomerase activity"/>
    <property type="evidence" value="ECO:0007669"/>
    <property type="project" value="TreeGrafter"/>
</dbReference>
<dbReference type="GO" id="GO:0030145">
    <property type="term" value="F:manganese ion binding"/>
    <property type="evidence" value="ECO:0007669"/>
    <property type="project" value="InterPro"/>
</dbReference>
<dbReference type="OrthoDB" id="102178at2"/>
<keyword evidence="4" id="KW-1185">Reference proteome</keyword>
<evidence type="ECO:0000313" key="3">
    <source>
        <dbReference type="EMBL" id="PWG79711.1"/>
    </source>
</evidence>
<dbReference type="Proteomes" id="UP000245647">
    <property type="component" value="Unassembled WGS sequence"/>
</dbReference>
<protein>
    <submittedName>
        <fullName evidence="3">Fucose isomerase</fullName>
    </submittedName>
</protein>
<keyword evidence="1 3" id="KW-0413">Isomerase</keyword>
<keyword evidence="2" id="KW-0119">Carbohydrate metabolism</keyword>
<dbReference type="GO" id="GO:0042355">
    <property type="term" value="P:L-fucose catabolic process"/>
    <property type="evidence" value="ECO:0007669"/>
    <property type="project" value="TreeGrafter"/>
</dbReference>
<dbReference type="GO" id="GO:0019571">
    <property type="term" value="P:D-arabinose catabolic process"/>
    <property type="evidence" value="ECO:0007669"/>
    <property type="project" value="TreeGrafter"/>
</dbReference>
<dbReference type="EMBL" id="QEAS01000012">
    <property type="protein sequence ID" value="PWG79711.1"/>
    <property type="molecule type" value="Genomic_DNA"/>
</dbReference>
<dbReference type="RefSeq" id="WP_109416609.1">
    <property type="nucleotide sequence ID" value="NZ_QEAS01000012.1"/>
</dbReference>
<dbReference type="PANTHER" id="PTHR37840:SF1">
    <property type="entry name" value="L-FUCOSE ISOMERASE"/>
    <property type="match status" value="1"/>
</dbReference>
<dbReference type="InterPro" id="IPR005763">
    <property type="entry name" value="Fucose_isomerase"/>
</dbReference>
<evidence type="ECO:0000313" key="4">
    <source>
        <dbReference type="Proteomes" id="UP000245647"/>
    </source>
</evidence>